<accession>A0AAD1YXE7</accession>
<feature type="signal peptide" evidence="2">
    <location>
        <begin position="1"/>
        <end position="22"/>
    </location>
</feature>
<evidence type="ECO:0000256" key="2">
    <source>
        <dbReference type="SAM" id="SignalP"/>
    </source>
</evidence>
<feature type="region of interest" description="Disordered" evidence="1">
    <location>
        <begin position="247"/>
        <end position="284"/>
    </location>
</feature>
<keyword evidence="4" id="KW-1185">Reference proteome</keyword>
<name>A0AAD1YXE7_9LAMI</name>
<feature type="chain" id="PRO_5042248479" evidence="2">
    <location>
        <begin position="23"/>
        <end position="532"/>
    </location>
</feature>
<sequence>MYNSILLILFFFWDLLIILASAIPTQYSPPDSIAISCGSSGNSTALDGRVVEDNTRMDQWAGASKVAAYRDYIVMMEGDKMMGMRNLTISFRSKLSILNGLEVFKLSNPDNSLAGMGPVHEVQNLTSTTRQRKLLSFGSRNAIATALTIIITLLNIAVYHLRSVSDTNSGPRNIISPSREYECRRCLHTQPHGRPAMADVVMSLELALVLEQNKDTVEQVEEDMNVGRTYSDHSEGAIFMDDISISPPKGDSERATSDEIPGLFPKIRGSDQKNTKTKTRDSSGNLSQRWWDLFGILPKTPSKTKASPLLPEKAECFSITATNAAAAVCNGTRIADCIPDDEEFSMELDISRRNLLVPKVPSKTIPVLKPTKLSCDADVQASCIDRPNQFYDKRPCNYKNLCDRPPIAKRANCLSIIVAAPSSGPRCNATIAKCVAKERPCSGYLMIFEESNVVTKLLRVLYCFRIAKRANPQQRAKVQCENSQVWFQRTTLQLSKSLCSGYLMIVEESNVVTKLLLILYGFRMYEPHSIKQ</sequence>
<organism evidence="3 4">
    <name type="scientific">Fraxinus pennsylvanica</name>
    <dbReference type="NCBI Taxonomy" id="56036"/>
    <lineage>
        <taxon>Eukaryota</taxon>
        <taxon>Viridiplantae</taxon>
        <taxon>Streptophyta</taxon>
        <taxon>Embryophyta</taxon>
        <taxon>Tracheophyta</taxon>
        <taxon>Spermatophyta</taxon>
        <taxon>Magnoliopsida</taxon>
        <taxon>eudicotyledons</taxon>
        <taxon>Gunneridae</taxon>
        <taxon>Pentapetalae</taxon>
        <taxon>asterids</taxon>
        <taxon>lamiids</taxon>
        <taxon>Lamiales</taxon>
        <taxon>Oleaceae</taxon>
        <taxon>Oleeae</taxon>
        <taxon>Fraxinus</taxon>
    </lineage>
</organism>
<keyword evidence="2" id="KW-0732">Signal</keyword>
<dbReference type="GO" id="GO:0004714">
    <property type="term" value="F:transmembrane receptor protein tyrosine kinase activity"/>
    <property type="evidence" value="ECO:0007669"/>
    <property type="project" value="InterPro"/>
</dbReference>
<feature type="compositionally biased region" description="Basic and acidic residues" evidence="1">
    <location>
        <begin position="268"/>
        <end position="281"/>
    </location>
</feature>
<evidence type="ECO:0000256" key="1">
    <source>
        <dbReference type="SAM" id="MobiDB-lite"/>
    </source>
</evidence>
<dbReference type="Proteomes" id="UP000834106">
    <property type="component" value="Chromosome 3"/>
</dbReference>
<evidence type="ECO:0000313" key="3">
    <source>
        <dbReference type="EMBL" id="CAI9758704.1"/>
    </source>
</evidence>
<proteinExistence type="predicted"/>
<protein>
    <submittedName>
        <fullName evidence="3">Uncharacterized protein</fullName>
    </submittedName>
</protein>
<gene>
    <name evidence="3" type="ORF">FPE_LOCUS6134</name>
</gene>
<dbReference type="PANTHER" id="PTHR34590">
    <property type="entry name" value="OS03G0124300 PROTEIN-RELATED"/>
    <property type="match status" value="1"/>
</dbReference>
<dbReference type="AlphaFoldDB" id="A0AAD1YXE7"/>
<evidence type="ECO:0000313" key="4">
    <source>
        <dbReference type="Proteomes" id="UP000834106"/>
    </source>
</evidence>
<reference evidence="3" key="1">
    <citation type="submission" date="2023-05" db="EMBL/GenBank/DDBJ databases">
        <authorList>
            <person name="Huff M."/>
        </authorList>
    </citation>
    <scope>NUCLEOTIDE SEQUENCE</scope>
</reference>
<dbReference type="EMBL" id="OU503038">
    <property type="protein sequence ID" value="CAI9758704.1"/>
    <property type="molecule type" value="Genomic_DNA"/>
</dbReference>
<dbReference type="InterPro" id="IPR045272">
    <property type="entry name" value="ANXUR1/2-like"/>
</dbReference>